<keyword evidence="2" id="KW-1185">Reference proteome</keyword>
<reference evidence="1 2" key="1">
    <citation type="submission" date="2019-12" db="EMBL/GenBank/DDBJ databases">
        <title>Genomic-based taxomic classification of the family Erythrobacteraceae.</title>
        <authorList>
            <person name="Xu L."/>
        </authorList>
    </citation>
    <scope>NUCLEOTIDE SEQUENCE [LARGE SCALE GENOMIC DNA]</scope>
    <source>
        <strain evidence="1 2">MCCC 1A09962</strain>
    </source>
</reference>
<gene>
    <name evidence="1" type="ORF">GRI38_12665</name>
</gene>
<sequence length="81" mass="9077">MSSIRLRTISDFQGHAIMVQAHCTACGHKSELHPVALRKHCAKTGVGLLVHHVERRLRCGVCKERRAHIYPGRSMPEESHG</sequence>
<name>A0A844ZIS0_9SPHN</name>
<comment type="caution">
    <text evidence="1">The sequence shown here is derived from an EMBL/GenBank/DDBJ whole genome shotgun (WGS) entry which is preliminary data.</text>
</comment>
<dbReference type="Proteomes" id="UP000433104">
    <property type="component" value="Unassembled WGS sequence"/>
</dbReference>
<protein>
    <submittedName>
        <fullName evidence="1">Uncharacterized protein</fullName>
    </submittedName>
</protein>
<dbReference type="AlphaFoldDB" id="A0A844ZIS0"/>
<dbReference type="EMBL" id="WTYW01000004">
    <property type="protein sequence ID" value="MXO86880.1"/>
    <property type="molecule type" value="Genomic_DNA"/>
</dbReference>
<organism evidence="1 2">
    <name type="scientific">Parapontixanthobacter aurantiacus</name>
    <dbReference type="NCBI Taxonomy" id="1463599"/>
    <lineage>
        <taxon>Bacteria</taxon>
        <taxon>Pseudomonadati</taxon>
        <taxon>Pseudomonadota</taxon>
        <taxon>Alphaproteobacteria</taxon>
        <taxon>Sphingomonadales</taxon>
        <taxon>Erythrobacteraceae</taxon>
        <taxon>Parapontixanthobacter</taxon>
    </lineage>
</organism>
<accession>A0A844ZIS0</accession>
<dbReference type="RefSeq" id="WP_160684716.1">
    <property type="nucleotide sequence ID" value="NZ_WTYW01000004.1"/>
</dbReference>
<evidence type="ECO:0000313" key="1">
    <source>
        <dbReference type="EMBL" id="MXO86880.1"/>
    </source>
</evidence>
<evidence type="ECO:0000313" key="2">
    <source>
        <dbReference type="Proteomes" id="UP000433104"/>
    </source>
</evidence>
<proteinExistence type="predicted"/>